<protein>
    <submittedName>
        <fullName evidence="3">Uncharacterized protein</fullName>
    </submittedName>
</protein>
<reference evidence="3 4" key="1">
    <citation type="submission" date="2019-11" db="EMBL/GenBank/DDBJ databases">
        <authorList>
            <person name="Zheng R.K."/>
            <person name="Sun C.M."/>
        </authorList>
    </citation>
    <scope>NUCLEOTIDE SEQUENCE [LARGE SCALE GENOMIC DNA]</scope>
    <source>
        <strain evidence="3 4">SRB007</strain>
    </source>
</reference>
<dbReference type="EMBL" id="CP046400">
    <property type="protein sequence ID" value="QGY40230.1"/>
    <property type="molecule type" value="Genomic_DNA"/>
</dbReference>
<gene>
    <name evidence="3" type="ORF">GM415_08855</name>
</gene>
<keyword evidence="4" id="KW-1185">Reference proteome</keyword>
<evidence type="ECO:0000313" key="3">
    <source>
        <dbReference type="EMBL" id="QGY40230.1"/>
    </source>
</evidence>
<evidence type="ECO:0000259" key="1">
    <source>
        <dbReference type="Pfam" id="PF25678"/>
    </source>
</evidence>
<dbReference type="InterPro" id="IPR057707">
    <property type="entry name" value="DUF7947"/>
</dbReference>
<name>A0A6I6JGT6_9BACT</name>
<organism evidence="3 4">
    <name type="scientific">Pseudodesulfovibrio cashew</name>
    <dbReference type="NCBI Taxonomy" id="2678688"/>
    <lineage>
        <taxon>Bacteria</taxon>
        <taxon>Pseudomonadati</taxon>
        <taxon>Thermodesulfobacteriota</taxon>
        <taxon>Desulfovibrionia</taxon>
        <taxon>Desulfovibrionales</taxon>
        <taxon>Desulfovibrionaceae</taxon>
    </lineage>
</organism>
<dbReference type="Pfam" id="PF25679">
    <property type="entry name" value="DUF7947"/>
    <property type="match status" value="1"/>
</dbReference>
<proteinExistence type="predicted"/>
<dbReference type="AlphaFoldDB" id="A0A6I6JGT6"/>
<dbReference type="Proteomes" id="UP000428328">
    <property type="component" value="Chromosome"/>
</dbReference>
<evidence type="ECO:0000259" key="2">
    <source>
        <dbReference type="Pfam" id="PF25679"/>
    </source>
</evidence>
<evidence type="ECO:0000313" key="4">
    <source>
        <dbReference type="Proteomes" id="UP000428328"/>
    </source>
</evidence>
<dbReference type="KEGG" id="psel:GM415_08855"/>
<dbReference type="InterPro" id="IPR057706">
    <property type="entry name" value="DUF7946"/>
</dbReference>
<sequence>MKFVEQPDEFEEICTVSLTYCGGTDATNSYIDLYDLSTALNGFHRSLAITGHYLFNDEIITRAPNAKGVRIITSPPVEGSFGIVATILGVATIIGLAPRDTPVGHAFGSLYAQIIFKCTGKQLDYSRFLGQDKIDQVEIETSKLESLAQKVETSVKNIHRPIMTQSALTSNIVVDEQPPITFDSQTLDLTNKLIIDTNPTQFTGRVAGYSANTRSGMIYSWEEKRAIPFELERGIDIDSSVLSKSLGLYDTVKSKHRKGAKSGFFKFLAKKVTNQAGATRKYYITHIYSDSLIQIPSELT</sequence>
<feature type="domain" description="DUF7947" evidence="2">
    <location>
        <begin position="200"/>
        <end position="286"/>
    </location>
</feature>
<feature type="domain" description="DUF7946" evidence="1">
    <location>
        <begin position="18"/>
        <end position="188"/>
    </location>
</feature>
<dbReference type="RefSeq" id="WP_158947452.1">
    <property type="nucleotide sequence ID" value="NZ_CP046400.1"/>
</dbReference>
<accession>A0A6I6JGT6</accession>
<dbReference type="Pfam" id="PF25678">
    <property type="entry name" value="DUF7946"/>
    <property type="match status" value="1"/>
</dbReference>